<protein>
    <recommendedName>
        <fullName evidence="1">Sphingolipid delta4-desaturase N-terminal domain-containing protein</fullName>
    </recommendedName>
</protein>
<organism evidence="2">
    <name type="scientific">Oryza meridionalis</name>
    <dbReference type="NCBI Taxonomy" id="40149"/>
    <lineage>
        <taxon>Eukaryota</taxon>
        <taxon>Viridiplantae</taxon>
        <taxon>Streptophyta</taxon>
        <taxon>Embryophyta</taxon>
        <taxon>Tracheophyta</taxon>
        <taxon>Spermatophyta</taxon>
        <taxon>Magnoliopsida</taxon>
        <taxon>Liliopsida</taxon>
        <taxon>Poales</taxon>
        <taxon>Poaceae</taxon>
        <taxon>BOP clade</taxon>
        <taxon>Oryzoideae</taxon>
        <taxon>Oryzeae</taxon>
        <taxon>Oryzinae</taxon>
        <taxon>Oryza</taxon>
    </lineage>
</organism>
<dbReference type="Pfam" id="PF08557">
    <property type="entry name" value="Lipid_DES"/>
    <property type="match status" value="1"/>
</dbReference>
<feature type="domain" description="Sphingolipid delta4-desaturase N-terminal" evidence="1">
    <location>
        <begin position="14"/>
        <end position="52"/>
    </location>
</feature>
<accession>A0A0E0CNY5</accession>
<keyword evidence="3" id="KW-1185">Reference proteome</keyword>
<reference evidence="2" key="1">
    <citation type="submission" date="2015-04" db="UniProtKB">
        <authorList>
            <consortium name="EnsemblPlants"/>
        </authorList>
    </citation>
    <scope>IDENTIFICATION</scope>
</reference>
<dbReference type="GO" id="GO:0046513">
    <property type="term" value="P:ceramide biosynthetic process"/>
    <property type="evidence" value="ECO:0007669"/>
    <property type="project" value="TreeGrafter"/>
</dbReference>
<dbReference type="AlphaFoldDB" id="A0A0E0CNY5"/>
<dbReference type="SMART" id="SM01269">
    <property type="entry name" value="Lipid_DES"/>
    <property type="match status" value="1"/>
</dbReference>
<dbReference type="Proteomes" id="UP000008021">
    <property type="component" value="Chromosome 2"/>
</dbReference>
<evidence type="ECO:0000313" key="2">
    <source>
        <dbReference type="EnsemblPlants" id="OMERI02G24940.1"/>
    </source>
</evidence>
<evidence type="ECO:0000259" key="1">
    <source>
        <dbReference type="SMART" id="SM01269"/>
    </source>
</evidence>
<sequence length="205" mass="23964">MGAAAGDGREEEGVMATDFFWSYTDEPHASRRREILAKHPQIKELFGPDPLAFLKIAAVVSLQLWTATLLRDASWVKILTAAYFFGSFLNHNLFLAIHELSHNLAFTTPCYNRWLEHYVFNPDQETYSYYGPLNLMTWHVGHHNEHHDFPRIPGTRLYKVREIAPEYYNNLKSYKSWSQVIYMYIMDQTVGPFSRMKRKAPKKDS</sequence>
<dbReference type="GO" id="GO:0016020">
    <property type="term" value="C:membrane"/>
    <property type="evidence" value="ECO:0007669"/>
    <property type="project" value="GOC"/>
</dbReference>
<dbReference type="PANTHER" id="PTHR12879:SF8">
    <property type="entry name" value="SPHINGOLIPID DELTA(4)-DESATURASE DES1"/>
    <property type="match status" value="1"/>
</dbReference>
<dbReference type="InterPro" id="IPR013866">
    <property type="entry name" value="Sphingolipid_d4-desaturase_N"/>
</dbReference>
<dbReference type="PANTHER" id="PTHR12879">
    <property type="entry name" value="SPHINGOLIPID DELTA 4 DESATURASE/C-4 HYDROXYLASE PROTEIN DES2"/>
    <property type="match status" value="1"/>
</dbReference>
<name>A0A0E0CNY5_9ORYZ</name>
<proteinExistence type="predicted"/>
<dbReference type="GO" id="GO:0042284">
    <property type="term" value="F:sphingolipid delta-4 desaturase activity"/>
    <property type="evidence" value="ECO:0007669"/>
    <property type="project" value="TreeGrafter"/>
</dbReference>
<evidence type="ECO:0000313" key="3">
    <source>
        <dbReference type="Proteomes" id="UP000008021"/>
    </source>
</evidence>
<dbReference type="Gramene" id="OMERI02G24940.1">
    <property type="protein sequence ID" value="OMERI02G24940.1"/>
    <property type="gene ID" value="OMERI02G24940"/>
</dbReference>
<reference evidence="2" key="2">
    <citation type="submission" date="2018-05" db="EMBL/GenBank/DDBJ databases">
        <title>OmerRS3 (Oryza meridionalis Reference Sequence Version 3).</title>
        <authorList>
            <person name="Zhang J."/>
            <person name="Kudrna D."/>
            <person name="Lee S."/>
            <person name="Talag J."/>
            <person name="Welchert J."/>
            <person name="Wing R.A."/>
        </authorList>
    </citation>
    <scope>NUCLEOTIDE SEQUENCE [LARGE SCALE GENOMIC DNA]</scope>
    <source>
        <strain evidence="2">cv. OR44</strain>
    </source>
</reference>
<dbReference type="EnsemblPlants" id="OMERI02G24940.1">
    <property type="protein sequence ID" value="OMERI02G24940.1"/>
    <property type="gene ID" value="OMERI02G24940"/>
</dbReference>
<dbReference type="HOGENOM" id="CLU_032156_2_1_1"/>